<feature type="transmembrane region" description="Helical" evidence="1">
    <location>
        <begin position="338"/>
        <end position="359"/>
    </location>
</feature>
<evidence type="ECO:0000313" key="2">
    <source>
        <dbReference type="EMBL" id="OGF74030.1"/>
    </source>
</evidence>
<feature type="transmembrane region" description="Helical" evidence="1">
    <location>
        <begin position="265"/>
        <end position="289"/>
    </location>
</feature>
<feature type="transmembrane region" description="Helical" evidence="1">
    <location>
        <begin position="12"/>
        <end position="32"/>
    </location>
</feature>
<gene>
    <name evidence="2" type="ORF">A3J56_01675</name>
</gene>
<feature type="transmembrane region" description="Helical" evidence="1">
    <location>
        <begin position="205"/>
        <end position="224"/>
    </location>
</feature>
<keyword evidence="1" id="KW-1133">Transmembrane helix</keyword>
<organism evidence="2 3">
    <name type="scientific">Candidatus Giovannonibacteria bacterium RIFCSPHIGHO2_02_FULL_46_20</name>
    <dbReference type="NCBI Taxonomy" id="1798338"/>
    <lineage>
        <taxon>Bacteria</taxon>
        <taxon>Candidatus Giovannoniibacteriota</taxon>
    </lineage>
</organism>
<keyword evidence="1" id="KW-0812">Transmembrane</keyword>
<evidence type="ECO:0000313" key="3">
    <source>
        <dbReference type="Proteomes" id="UP000178406"/>
    </source>
</evidence>
<accession>A0A1F5WEM8</accession>
<comment type="caution">
    <text evidence="2">The sequence shown here is derived from an EMBL/GenBank/DDBJ whole genome shotgun (WGS) entry which is preliminary data.</text>
</comment>
<feature type="transmembrane region" description="Helical" evidence="1">
    <location>
        <begin position="142"/>
        <end position="160"/>
    </location>
</feature>
<dbReference type="Proteomes" id="UP000178406">
    <property type="component" value="Unassembled WGS sequence"/>
</dbReference>
<sequence length="472" mass="54133">MISREFRSEKILWFAIASYVIVMGVLVVLRHYQFQTQAWDLGLYTQTLWNTLQGRIMQNSIEEIPQNLAVHMNPVMFLLVPLYALFPTPYALLILQTLIIALGSWPLYLLSRYILQEKFLSLVIAISYLLYPGTQWVNWFDFHPIAFLPTFFFAGVYCALQNRWRWAILFLALAASTKEDAILLVAVAGLWFALSQWRWRTGISIFSVSIVYFLISVLIIMPWLGGGLLRVDRYANLGNSPAEIAQTFLFHPLRVLETITETQKLLYVFWLLAPLLFLPLLGKWAILLFIPGVLENILTYYPAQFSGEAQYDAMVIPGIFLATIYGTRTLVKRFPLRYTTIGYAILCAGIVSFLVRAPLSPKFLSYNAELFKSNIHQKAYLAMIRKVPPNVSVTAHTNLVPHLANRKYVYMLGYEPFMPDYVLADGADYFGFGSPEAFQNHIQRYADSGQYTAEILDERYYILKKITAPAVR</sequence>
<name>A0A1F5WEM8_9BACT</name>
<dbReference type="InterPro" id="IPR018650">
    <property type="entry name" value="STSV1_Orf64"/>
</dbReference>
<dbReference type="AlphaFoldDB" id="A0A1F5WEM8"/>
<protein>
    <recommendedName>
        <fullName evidence="4">DUF2079 domain-containing protein</fullName>
    </recommendedName>
</protein>
<feature type="transmembrane region" description="Helical" evidence="1">
    <location>
        <begin position="82"/>
        <end position="107"/>
    </location>
</feature>
<dbReference type="STRING" id="1798338.A3J56_01675"/>
<evidence type="ECO:0000256" key="1">
    <source>
        <dbReference type="SAM" id="Phobius"/>
    </source>
</evidence>
<evidence type="ECO:0008006" key="4">
    <source>
        <dbReference type="Google" id="ProtNLM"/>
    </source>
</evidence>
<feature type="transmembrane region" description="Helical" evidence="1">
    <location>
        <begin position="309"/>
        <end position="326"/>
    </location>
</feature>
<feature type="transmembrane region" description="Helical" evidence="1">
    <location>
        <begin position="119"/>
        <end position="136"/>
    </location>
</feature>
<dbReference type="Pfam" id="PF09852">
    <property type="entry name" value="DUF2079"/>
    <property type="match status" value="1"/>
</dbReference>
<dbReference type="EMBL" id="MFHQ01000030">
    <property type="protein sequence ID" value="OGF74030.1"/>
    <property type="molecule type" value="Genomic_DNA"/>
</dbReference>
<reference evidence="2 3" key="1">
    <citation type="journal article" date="2016" name="Nat. Commun.">
        <title>Thousands of microbial genomes shed light on interconnected biogeochemical processes in an aquifer system.</title>
        <authorList>
            <person name="Anantharaman K."/>
            <person name="Brown C.T."/>
            <person name="Hug L.A."/>
            <person name="Sharon I."/>
            <person name="Castelle C.J."/>
            <person name="Probst A.J."/>
            <person name="Thomas B.C."/>
            <person name="Singh A."/>
            <person name="Wilkins M.J."/>
            <person name="Karaoz U."/>
            <person name="Brodie E.L."/>
            <person name="Williams K.H."/>
            <person name="Hubbard S.S."/>
            <person name="Banfield J.F."/>
        </authorList>
    </citation>
    <scope>NUCLEOTIDE SEQUENCE [LARGE SCALE GENOMIC DNA]</scope>
</reference>
<keyword evidence="1" id="KW-0472">Membrane</keyword>
<proteinExistence type="predicted"/>